<keyword evidence="2 10" id="KW-0813">Transport</keyword>
<feature type="domain" description="TonB-dependent receptor-like beta-barrel" evidence="14">
    <location>
        <begin position="177"/>
        <end position="582"/>
    </location>
</feature>
<dbReference type="SUPFAM" id="SSF56935">
    <property type="entry name" value="Porins"/>
    <property type="match status" value="1"/>
</dbReference>
<evidence type="ECO:0000313" key="17">
    <source>
        <dbReference type="Proteomes" id="UP000325606"/>
    </source>
</evidence>
<protein>
    <submittedName>
        <fullName evidence="16">TonB-dependent receptor</fullName>
    </submittedName>
</protein>
<keyword evidence="16" id="KW-0675">Receptor</keyword>
<keyword evidence="5 13" id="KW-0732">Signal</keyword>
<evidence type="ECO:0000256" key="2">
    <source>
        <dbReference type="ARBA" id="ARBA00022448"/>
    </source>
</evidence>
<dbReference type="GO" id="GO:0009279">
    <property type="term" value="C:cell outer membrane"/>
    <property type="evidence" value="ECO:0007669"/>
    <property type="project" value="UniProtKB-SubCell"/>
</dbReference>
<keyword evidence="17" id="KW-1185">Reference proteome</keyword>
<dbReference type="PANTHER" id="PTHR30069:SF53">
    <property type="entry name" value="COLICIN I RECEPTOR-RELATED"/>
    <property type="match status" value="1"/>
</dbReference>
<dbReference type="GO" id="GO:0015889">
    <property type="term" value="P:cobalamin transport"/>
    <property type="evidence" value="ECO:0007669"/>
    <property type="project" value="TreeGrafter"/>
</dbReference>
<dbReference type="CDD" id="cd01347">
    <property type="entry name" value="ligand_gated_channel"/>
    <property type="match status" value="1"/>
</dbReference>
<dbReference type="InterPro" id="IPR010917">
    <property type="entry name" value="TonB_rcpt_CS"/>
</dbReference>
<dbReference type="InterPro" id="IPR037066">
    <property type="entry name" value="Plug_dom_sf"/>
</dbReference>
<comment type="similarity">
    <text evidence="10 12">Belongs to the TonB-dependent receptor family.</text>
</comment>
<dbReference type="InterPro" id="IPR036942">
    <property type="entry name" value="Beta-barrel_TonB_sf"/>
</dbReference>
<dbReference type="GO" id="GO:0006811">
    <property type="term" value="P:monoatomic ion transport"/>
    <property type="evidence" value="ECO:0007669"/>
    <property type="project" value="UniProtKB-KW"/>
</dbReference>
<evidence type="ECO:0000256" key="7">
    <source>
        <dbReference type="ARBA" id="ARBA00023077"/>
    </source>
</evidence>
<dbReference type="Pfam" id="PF00593">
    <property type="entry name" value="TonB_dep_Rec_b-barrel"/>
    <property type="match status" value="1"/>
</dbReference>
<gene>
    <name evidence="16" type="ORF">F5I99_13700</name>
</gene>
<evidence type="ECO:0000256" key="9">
    <source>
        <dbReference type="ARBA" id="ARBA00023237"/>
    </source>
</evidence>
<feature type="chain" id="PRO_5023866373" evidence="13">
    <location>
        <begin position="25"/>
        <end position="608"/>
    </location>
</feature>
<proteinExistence type="inferred from homology"/>
<dbReference type="KEGG" id="nik:F5I99_13700"/>
<sequence>MKHPLYRHTLLLTALTSVSTPLLANTVQLEPLLVTVTTPLRMAQPLHETQAATTVITRADIERQQPESVAQLLRGHAGIEFASSGGAGSITSLFMRGSNSNHTLVMIDGVKINNPTSGGVSWQYLPVNQIERVEIVRGPQSSVWGADAIGGVINIITRKANTPGTTGEIRLGVGQQNTRLTDANFSAANATTRFTSSLSYRGSDSINARTADTSGEKDGYEHYGLRLQLEHDLNERNTLSAGYLRSQGDNQYDSCSIWPAASNNCKEDYSLQTLSLGWTHQLTNAWQMEALLQRVEEDREDFFESQNNGRTHTQRDQLGIKATLSTDPFSLVSGFDAQKERILKGSGFTQDSRDIFGVFAQTHYRLTDAWTLSAGVRHDDDEFFGNQTTGNLGLDWQLHSAHNIGASISQGYRAPNLMELYGPASWGANPDLMPEESINYELFWRYQPGSAFNAEVRLFQNEIDNLIVWSAGQNLNINESRIRGAEVTLGYQLANWRFSGALTLQDPINREDDSLLLRRAREHGRIDIDYAVSNWGAGATLEGQSKRYDFGGQRMGGYVLLNTHAHWQLSSDWTLRAKIDNLFDQDYEQALGYHTPGRYVETSLTYRF</sequence>
<evidence type="ECO:0000259" key="15">
    <source>
        <dbReference type="Pfam" id="PF07715"/>
    </source>
</evidence>
<dbReference type="Pfam" id="PF07715">
    <property type="entry name" value="Plug"/>
    <property type="match status" value="1"/>
</dbReference>
<dbReference type="Gene3D" id="2.40.170.20">
    <property type="entry name" value="TonB-dependent receptor, beta-barrel domain"/>
    <property type="match status" value="1"/>
</dbReference>
<accession>A0A5J6LGH5</accession>
<comment type="subcellular location">
    <subcellularLocation>
        <location evidence="1 10">Cell outer membrane</location>
        <topology evidence="1 10">Multi-pass membrane protein</topology>
    </subcellularLocation>
</comment>
<evidence type="ECO:0000256" key="1">
    <source>
        <dbReference type="ARBA" id="ARBA00004571"/>
    </source>
</evidence>
<dbReference type="InterPro" id="IPR000531">
    <property type="entry name" value="Beta-barrel_TonB"/>
</dbReference>
<evidence type="ECO:0000256" key="10">
    <source>
        <dbReference type="PROSITE-ProRule" id="PRU01360"/>
    </source>
</evidence>
<evidence type="ECO:0000256" key="6">
    <source>
        <dbReference type="ARBA" id="ARBA00023065"/>
    </source>
</evidence>
<evidence type="ECO:0000256" key="3">
    <source>
        <dbReference type="ARBA" id="ARBA00022452"/>
    </source>
</evidence>
<dbReference type="AlphaFoldDB" id="A0A5J6LGH5"/>
<keyword evidence="8 10" id="KW-0472">Membrane</keyword>
<evidence type="ECO:0000256" key="13">
    <source>
        <dbReference type="SAM" id="SignalP"/>
    </source>
</evidence>
<evidence type="ECO:0000256" key="5">
    <source>
        <dbReference type="ARBA" id="ARBA00022729"/>
    </source>
</evidence>
<dbReference type="PROSITE" id="PS01156">
    <property type="entry name" value="TONB_DEPENDENT_REC_2"/>
    <property type="match status" value="1"/>
</dbReference>
<reference evidence="16 17" key="1">
    <citation type="submission" date="2019-09" db="EMBL/GenBank/DDBJ databases">
        <title>Nitrincola iocasae sp. nov., a bacterium isolated from the sediment collected at a cold seep field in South China Sea.</title>
        <authorList>
            <person name="Zhang H."/>
            <person name="Wang H."/>
            <person name="Li C."/>
        </authorList>
    </citation>
    <scope>NUCLEOTIDE SEQUENCE [LARGE SCALE GENOMIC DNA]</scope>
    <source>
        <strain evidence="16 17">KXZD1103</strain>
    </source>
</reference>
<name>A0A5J6LGH5_9GAMM</name>
<dbReference type="InterPro" id="IPR039426">
    <property type="entry name" value="TonB-dep_rcpt-like"/>
</dbReference>
<dbReference type="Proteomes" id="UP000325606">
    <property type="component" value="Chromosome"/>
</dbReference>
<evidence type="ECO:0000256" key="8">
    <source>
        <dbReference type="ARBA" id="ARBA00023136"/>
    </source>
</evidence>
<keyword evidence="6" id="KW-0406">Ion transport</keyword>
<keyword evidence="4 10" id="KW-0812">Transmembrane</keyword>
<dbReference type="Gene3D" id="2.170.130.10">
    <property type="entry name" value="TonB-dependent receptor, plug domain"/>
    <property type="match status" value="1"/>
</dbReference>
<dbReference type="RefSeq" id="WP_151056904.1">
    <property type="nucleotide sequence ID" value="NZ_CP044222.1"/>
</dbReference>
<evidence type="ECO:0000256" key="11">
    <source>
        <dbReference type="PROSITE-ProRule" id="PRU10144"/>
    </source>
</evidence>
<keyword evidence="9 10" id="KW-0998">Cell outer membrane</keyword>
<feature type="signal peptide" evidence="13">
    <location>
        <begin position="1"/>
        <end position="24"/>
    </location>
</feature>
<dbReference type="InterPro" id="IPR012910">
    <property type="entry name" value="Plug_dom"/>
</dbReference>
<evidence type="ECO:0000313" key="16">
    <source>
        <dbReference type="EMBL" id="QEW07462.1"/>
    </source>
</evidence>
<organism evidence="16 17">
    <name type="scientific">Nitrincola iocasae</name>
    <dbReference type="NCBI Taxonomy" id="2614693"/>
    <lineage>
        <taxon>Bacteria</taxon>
        <taxon>Pseudomonadati</taxon>
        <taxon>Pseudomonadota</taxon>
        <taxon>Gammaproteobacteria</taxon>
        <taxon>Oceanospirillales</taxon>
        <taxon>Oceanospirillaceae</taxon>
        <taxon>Nitrincola</taxon>
    </lineage>
</organism>
<dbReference type="EMBL" id="CP044222">
    <property type="protein sequence ID" value="QEW07462.1"/>
    <property type="molecule type" value="Genomic_DNA"/>
</dbReference>
<keyword evidence="7 12" id="KW-0798">TonB box</keyword>
<evidence type="ECO:0000256" key="12">
    <source>
        <dbReference type="RuleBase" id="RU003357"/>
    </source>
</evidence>
<keyword evidence="3 10" id="KW-1134">Transmembrane beta strand</keyword>
<dbReference type="PROSITE" id="PS52016">
    <property type="entry name" value="TONB_DEPENDENT_REC_3"/>
    <property type="match status" value="1"/>
</dbReference>
<evidence type="ECO:0000259" key="14">
    <source>
        <dbReference type="Pfam" id="PF00593"/>
    </source>
</evidence>
<evidence type="ECO:0000256" key="4">
    <source>
        <dbReference type="ARBA" id="ARBA00022692"/>
    </source>
</evidence>
<feature type="domain" description="TonB-dependent receptor plug" evidence="15">
    <location>
        <begin position="46"/>
        <end position="152"/>
    </location>
</feature>
<dbReference type="PANTHER" id="PTHR30069">
    <property type="entry name" value="TONB-DEPENDENT OUTER MEMBRANE RECEPTOR"/>
    <property type="match status" value="1"/>
</dbReference>
<feature type="short sequence motif" description="TonB C-terminal box" evidence="11">
    <location>
        <begin position="591"/>
        <end position="608"/>
    </location>
</feature>